<dbReference type="EMBL" id="RCMV01000631">
    <property type="protein sequence ID" value="KAG3214532.1"/>
    <property type="molecule type" value="Genomic_DNA"/>
</dbReference>
<reference evidence="1" key="1">
    <citation type="submission" date="2018-05" db="EMBL/GenBank/DDBJ databases">
        <title>Effector identification in a new, highly contiguous assembly of the strawberry crown rot pathogen Phytophthora cactorum.</title>
        <authorList>
            <person name="Armitage A.D."/>
            <person name="Nellist C.F."/>
            <person name="Bates H."/>
            <person name="Vickerstaff R.J."/>
            <person name="Harrison R.J."/>
        </authorList>
    </citation>
    <scope>NUCLEOTIDE SEQUENCE</scope>
    <source>
        <strain evidence="1">P421</strain>
    </source>
</reference>
<gene>
    <name evidence="1" type="ORF">PC129_g14558</name>
</gene>
<protein>
    <submittedName>
        <fullName evidence="1">Uncharacterized protein</fullName>
    </submittedName>
</protein>
<evidence type="ECO:0000313" key="2">
    <source>
        <dbReference type="Proteomes" id="UP000760860"/>
    </source>
</evidence>
<dbReference type="AlphaFoldDB" id="A0A8T1HTY4"/>
<dbReference type="Proteomes" id="UP000760860">
    <property type="component" value="Unassembled WGS sequence"/>
</dbReference>
<accession>A0A8T1HTY4</accession>
<sequence>MITLFDRSIQRSPDPGLRVARSDASLNIIQTRLVAAPVLSTATATWYFVNHVVRCRNDDIGSTHGSVWNTVTHTGSAFHVFLFS</sequence>
<proteinExistence type="predicted"/>
<organism evidence="1 2">
    <name type="scientific">Phytophthora cactorum</name>
    <dbReference type="NCBI Taxonomy" id="29920"/>
    <lineage>
        <taxon>Eukaryota</taxon>
        <taxon>Sar</taxon>
        <taxon>Stramenopiles</taxon>
        <taxon>Oomycota</taxon>
        <taxon>Peronosporomycetes</taxon>
        <taxon>Peronosporales</taxon>
        <taxon>Peronosporaceae</taxon>
        <taxon>Phytophthora</taxon>
    </lineage>
</organism>
<comment type="caution">
    <text evidence="1">The sequence shown here is derived from an EMBL/GenBank/DDBJ whole genome shotgun (WGS) entry which is preliminary data.</text>
</comment>
<evidence type="ECO:0000313" key="1">
    <source>
        <dbReference type="EMBL" id="KAG3214532.1"/>
    </source>
</evidence>
<name>A0A8T1HTY4_9STRA</name>